<keyword evidence="4 6" id="KW-0472">Membrane</keyword>
<dbReference type="InterPro" id="IPR011701">
    <property type="entry name" value="MFS"/>
</dbReference>
<dbReference type="Pfam" id="PF07690">
    <property type="entry name" value="MFS_1"/>
    <property type="match status" value="1"/>
</dbReference>
<feature type="transmembrane region" description="Helical" evidence="6">
    <location>
        <begin position="12"/>
        <end position="35"/>
    </location>
</feature>
<evidence type="ECO:0000313" key="8">
    <source>
        <dbReference type="EMBL" id="TMR11850.1"/>
    </source>
</evidence>
<feature type="transmembrane region" description="Helical" evidence="6">
    <location>
        <begin position="47"/>
        <end position="66"/>
    </location>
</feature>
<keyword evidence="3 6" id="KW-1133">Transmembrane helix</keyword>
<evidence type="ECO:0000256" key="5">
    <source>
        <dbReference type="SAM" id="MobiDB-lite"/>
    </source>
</evidence>
<feature type="transmembrane region" description="Helical" evidence="6">
    <location>
        <begin position="78"/>
        <end position="97"/>
    </location>
</feature>
<reference evidence="8 9" key="1">
    <citation type="submission" date="2019-05" db="EMBL/GenBank/DDBJ databases">
        <title>Draft genome sequence of Nonomuraea turkmeniaca DSM 43926.</title>
        <authorList>
            <person name="Saricaoglu S."/>
            <person name="Isik K."/>
        </authorList>
    </citation>
    <scope>NUCLEOTIDE SEQUENCE [LARGE SCALE GENOMIC DNA]</scope>
    <source>
        <strain evidence="8 9">DSM 43926</strain>
    </source>
</reference>
<dbReference type="PROSITE" id="PS00217">
    <property type="entry name" value="SUGAR_TRANSPORT_2"/>
    <property type="match status" value="1"/>
</dbReference>
<evidence type="ECO:0000256" key="1">
    <source>
        <dbReference type="ARBA" id="ARBA00004651"/>
    </source>
</evidence>
<evidence type="ECO:0000256" key="4">
    <source>
        <dbReference type="ARBA" id="ARBA00023136"/>
    </source>
</evidence>
<evidence type="ECO:0000256" key="3">
    <source>
        <dbReference type="ARBA" id="ARBA00022989"/>
    </source>
</evidence>
<evidence type="ECO:0000259" key="7">
    <source>
        <dbReference type="PROSITE" id="PS50850"/>
    </source>
</evidence>
<dbReference type="GO" id="GO:0005886">
    <property type="term" value="C:plasma membrane"/>
    <property type="evidence" value="ECO:0007669"/>
    <property type="project" value="UniProtKB-SubCell"/>
</dbReference>
<feature type="region of interest" description="Disordered" evidence="5">
    <location>
        <begin position="196"/>
        <end position="229"/>
    </location>
</feature>
<feature type="domain" description="Major facilitator superfamily (MFS) profile" evidence="7">
    <location>
        <begin position="12"/>
        <end position="493"/>
    </location>
</feature>
<evidence type="ECO:0000256" key="6">
    <source>
        <dbReference type="SAM" id="Phobius"/>
    </source>
</evidence>
<dbReference type="Gene3D" id="1.20.1720.10">
    <property type="entry name" value="Multidrug resistance protein D"/>
    <property type="match status" value="1"/>
</dbReference>
<dbReference type="PRINTS" id="PR01036">
    <property type="entry name" value="TCRTETB"/>
</dbReference>
<sequence>MRASGIDTRRRALGVCLVAAFMSGLDVSIVNVALPSIREGLGATEDGLQWTLSGYALTFGLLLVPAGRLGDARNRRAIFLFGVALFTLSSAACGFAGTMSLLIVARLVQGMAAGMLNPQVSGLIQQMFRGYERGRAFGALGATIGVSTAAGPLIGGALVSAFGPEHGWRWVFLVNLPIGVALLPLAHRVLPAPRKPAPSVAPEAASPDVRGPASPDVRGPASSDVRGRRESMDPVGVLLLGVGVAGLLLPFIQRHQWEGGTKWLLIPAALTVLVGFVAWELVYPREPLVNLSLFGKRSYSLGSAIALFYFAGFTGIFFTFTLYLQSGLNYSPLMAGLSITPFALGSASASVVGGRLVSRAGRRLVAVGLTTVIIGLSATMAATALVPGHGVGLATALPLLVAGVGSGLVISPNQAITLSEVPPEGGGSAAGVLQTGQRLGSAIGIAAAGSTFFGSLNEGWPTAFRHGLLVVLLFIAIALAAAVYDLIRTYRSPPRQPP</sequence>
<dbReference type="CDD" id="cd17321">
    <property type="entry name" value="MFS_MMR_MDR_like"/>
    <property type="match status" value="1"/>
</dbReference>
<feature type="compositionally biased region" description="Low complexity" evidence="5">
    <location>
        <begin position="197"/>
        <end position="207"/>
    </location>
</feature>
<dbReference type="RefSeq" id="WP_138670824.1">
    <property type="nucleotide sequence ID" value="NZ_VCKY01000147.1"/>
</dbReference>
<feature type="transmembrane region" description="Helical" evidence="6">
    <location>
        <begin position="264"/>
        <end position="283"/>
    </location>
</feature>
<gene>
    <name evidence="8" type="ORF">ETD86_34440</name>
</gene>
<name>A0A5S4F6P2_9ACTN</name>
<dbReference type="OrthoDB" id="783189at2"/>
<protein>
    <submittedName>
        <fullName evidence="8">MFS transporter</fullName>
    </submittedName>
</protein>
<dbReference type="InterPro" id="IPR005829">
    <property type="entry name" value="Sugar_transporter_CS"/>
</dbReference>
<accession>A0A5S4F6P2</accession>
<feature type="transmembrane region" description="Helical" evidence="6">
    <location>
        <begin position="304"/>
        <end position="324"/>
    </location>
</feature>
<organism evidence="8 9">
    <name type="scientific">Nonomuraea turkmeniaca</name>
    <dbReference type="NCBI Taxonomy" id="103838"/>
    <lineage>
        <taxon>Bacteria</taxon>
        <taxon>Bacillati</taxon>
        <taxon>Actinomycetota</taxon>
        <taxon>Actinomycetes</taxon>
        <taxon>Streptosporangiales</taxon>
        <taxon>Streptosporangiaceae</taxon>
        <taxon>Nonomuraea</taxon>
    </lineage>
</organism>
<proteinExistence type="predicted"/>
<evidence type="ECO:0000313" key="9">
    <source>
        <dbReference type="Proteomes" id="UP000309128"/>
    </source>
</evidence>
<feature type="transmembrane region" description="Helical" evidence="6">
    <location>
        <begin position="103"/>
        <end position="124"/>
    </location>
</feature>
<dbReference type="PROSITE" id="PS50850">
    <property type="entry name" value="MFS"/>
    <property type="match status" value="1"/>
</dbReference>
<dbReference type="InterPro" id="IPR036259">
    <property type="entry name" value="MFS_trans_sf"/>
</dbReference>
<feature type="transmembrane region" description="Helical" evidence="6">
    <location>
        <begin position="235"/>
        <end position="252"/>
    </location>
</feature>
<feature type="transmembrane region" description="Helical" evidence="6">
    <location>
        <begin position="468"/>
        <end position="487"/>
    </location>
</feature>
<keyword evidence="2 6" id="KW-0812">Transmembrane</keyword>
<dbReference type="PANTHER" id="PTHR42718:SF39">
    <property type="entry name" value="ACTINORHODIN TRANSPORTER-RELATED"/>
    <property type="match status" value="1"/>
</dbReference>
<dbReference type="InterPro" id="IPR020846">
    <property type="entry name" value="MFS_dom"/>
</dbReference>
<dbReference type="Gene3D" id="1.20.1250.20">
    <property type="entry name" value="MFS general substrate transporter like domains"/>
    <property type="match status" value="1"/>
</dbReference>
<feature type="transmembrane region" description="Helical" evidence="6">
    <location>
        <begin position="168"/>
        <end position="186"/>
    </location>
</feature>
<dbReference type="EMBL" id="VCKY01000147">
    <property type="protein sequence ID" value="TMR11850.1"/>
    <property type="molecule type" value="Genomic_DNA"/>
</dbReference>
<feature type="transmembrane region" description="Helical" evidence="6">
    <location>
        <begin position="136"/>
        <end position="162"/>
    </location>
</feature>
<dbReference type="AlphaFoldDB" id="A0A5S4F6P2"/>
<comment type="caution">
    <text evidence="8">The sequence shown here is derived from an EMBL/GenBank/DDBJ whole genome shotgun (WGS) entry which is preliminary data.</text>
</comment>
<feature type="transmembrane region" description="Helical" evidence="6">
    <location>
        <begin position="330"/>
        <end position="352"/>
    </location>
</feature>
<dbReference type="PANTHER" id="PTHR42718">
    <property type="entry name" value="MAJOR FACILITATOR SUPERFAMILY MULTIDRUG TRANSPORTER MFSC"/>
    <property type="match status" value="1"/>
</dbReference>
<evidence type="ECO:0000256" key="2">
    <source>
        <dbReference type="ARBA" id="ARBA00022692"/>
    </source>
</evidence>
<keyword evidence="9" id="KW-1185">Reference proteome</keyword>
<dbReference type="Proteomes" id="UP000309128">
    <property type="component" value="Unassembled WGS sequence"/>
</dbReference>
<comment type="subcellular location">
    <subcellularLocation>
        <location evidence="1">Cell membrane</location>
        <topology evidence="1">Multi-pass membrane protein</topology>
    </subcellularLocation>
</comment>
<dbReference type="SUPFAM" id="SSF103473">
    <property type="entry name" value="MFS general substrate transporter"/>
    <property type="match status" value="1"/>
</dbReference>
<dbReference type="GO" id="GO:0022857">
    <property type="term" value="F:transmembrane transporter activity"/>
    <property type="evidence" value="ECO:0007669"/>
    <property type="project" value="InterPro"/>
</dbReference>
<feature type="transmembrane region" description="Helical" evidence="6">
    <location>
        <begin position="364"/>
        <end position="385"/>
    </location>
</feature>